<feature type="transmembrane region" description="Helical" evidence="6">
    <location>
        <begin position="319"/>
        <end position="342"/>
    </location>
</feature>
<dbReference type="EMBL" id="PZFQ01000052">
    <property type="protein sequence ID" value="PTI74022.1"/>
    <property type="molecule type" value="Genomic_DNA"/>
</dbReference>
<keyword evidence="5 6" id="KW-0472">Membrane</keyword>
<comment type="subcellular location">
    <subcellularLocation>
        <location evidence="1">Cell membrane</location>
        <topology evidence="1">Multi-pass membrane protein</topology>
    </subcellularLocation>
</comment>
<evidence type="ECO:0000256" key="2">
    <source>
        <dbReference type="ARBA" id="ARBA00022448"/>
    </source>
</evidence>
<dbReference type="Proteomes" id="UP000241960">
    <property type="component" value="Unassembled WGS sequence"/>
</dbReference>
<dbReference type="GO" id="GO:0005886">
    <property type="term" value="C:plasma membrane"/>
    <property type="evidence" value="ECO:0007669"/>
    <property type="project" value="UniProtKB-SubCell"/>
</dbReference>
<feature type="transmembrane region" description="Helical" evidence="6">
    <location>
        <begin position="234"/>
        <end position="252"/>
    </location>
</feature>
<reference evidence="8 9" key="1">
    <citation type="journal article" date="2016" name="Front. Microbiol.">
        <title>Comprehensive Phylogenetic Analysis of Bovine Non-aureus Staphylococci Species Based on Whole-Genome Sequencing.</title>
        <authorList>
            <person name="Naushad S."/>
            <person name="Barkema H.W."/>
            <person name="Luby C."/>
            <person name="Condas L.A."/>
            <person name="Nobrega D.B."/>
            <person name="Carson D.A."/>
            <person name="De Buck J."/>
        </authorList>
    </citation>
    <scope>NUCLEOTIDE SEQUENCE [LARGE SCALE GENOMIC DNA]</scope>
    <source>
        <strain evidence="8 9">SNUC 1231</strain>
    </source>
</reference>
<evidence type="ECO:0000256" key="4">
    <source>
        <dbReference type="ARBA" id="ARBA00022989"/>
    </source>
</evidence>
<feature type="transmembrane region" description="Helical" evidence="6">
    <location>
        <begin position="47"/>
        <end position="67"/>
    </location>
</feature>
<gene>
    <name evidence="8" type="ORF">BU058_12155</name>
</gene>
<evidence type="ECO:0000313" key="8">
    <source>
        <dbReference type="EMBL" id="PTI74022.1"/>
    </source>
</evidence>
<evidence type="ECO:0000256" key="5">
    <source>
        <dbReference type="ARBA" id="ARBA00023136"/>
    </source>
</evidence>
<dbReference type="CDD" id="cd17489">
    <property type="entry name" value="MFS_YfcJ_like"/>
    <property type="match status" value="1"/>
</dbReference>
<dbReference type="GO" id="GO:0022857">
    <property type="term" value="F:transmembrane transporter activity"/>
    <property type="evidence" value="ECO:0007669"/>
    <property type="project" value="InterPro"/>
</dbReference>
<name>A0A9Q6HM41_9STAP</name>
<protein>
    <submittedName>
        <fullName evidence="8">MFS transporter</fullName>
    </submittedName>
</protein>
<feature type="transmembrane region" description="Helical" evidence="6">
    <location>
        <begin position="96"/>
        <end position="120"/>
    </location>
</feature>
<dbReference type="PANTHER" id="PTHR23531:SF1">
    <property type="entry name" value="QUINOLENE RESISTANCE PROTEIN NORA"/>
    <property type="match status" value="1"/>
</dbReference>
<organism evidence="8 9">
    <name type="scientific">Staphylococcus succinus</name>
    <dbReference type="NCBI Taxonomy" id="61015"/>
    <lineage>
        <taxon>Bacteria</taxon>
        <taxon>Bacillati</taxon>
        <taxon>Bacillota</taxon>
        <taxon>Bacilli</taxon>
        <taxon>Bacillales</taxon>
        <taxon>Staphylococcaceae</taxon>
        <taxon>Staphylococcus</taxon>
    </lineage>
</organism>
<feature type="transmembrane region" description="Helical" evidence="6">
    <location>
        <begin position="159"/>
        <end position="180"/>
    </location>
</feature>
<evidence type="ECO:0000313" key="9">
    <source>
        <dbReference type="Proteomes" id="UP000241960"/>
    </source>
</evidence>
<keyword evidence="3 6" id="KW-0812">Transmembrane</keyword>
<dbReference type="AlphaFoldDB" id="A0A9Q6HM41"/>
<dbReference type="InterPro" id="IPR020846">
    <property type="entry name" value="MFS_dom"/>
</dbReference>
<accession>A0A9Q6HM41</accession>
<dbReference type="RefSeq" id="WP_107545367.1">
    <property type="nucleotide sequence ID" value="NZ_JAMWUX010000001.1"/>
</dbReference>
<feature type="transmembrane region" description="Helical" evidence="6">
    <location>
        <begin position="348"/>
        <end position="372"/>
    </location>
</feature>
<dbReference type="PANTHER" id="PTHR23531">
    <property type="entry name" value="QUINOLENE RESISTANCE PROTEIN NORA"/>
    <property type="match status" value="1"/>
</dbReference>
<feature type="transmembrane region" description="Helical" evidence="6">
    <location>
        <begin position="264"/>
        <end position="282"/>
    </location>
</feature>
<proteinExistence type="predicted"/>
<evidence type="ECO:0000256" key="3">
    <source>
        <dbReference type="ARBA" id="ARBA00022692"/>
    </source>
</evidence>
<keyword evidence="2" id="KW-0813">Transport</keyword>
<feature type="transmembrane region" description="Helical" evidence="6">
    <location>
        <begin position="132"/>
        <end position="153"/>
    </location>
</feature>
<dbReference type="SUPFAM" id="SSF103473">
    <property type="entry name" value="MFS general substrate transporter"/>
    <property type="match status" value="1"/>
</dbReference>
<dbReference type="Pfam" id="PF07690">
    <property type="entry name" value="MFS_1"/>
    <property type="match status" value="1"/>
</dbReference>
<dbReference type="PROSITE" id="PS50850">
    <property type="entry name" value="MFS"/>
    <property type="match status" value="1"/>
</dbReference>
<evidence type="ECO:0000256" key="1">
    <source>
        <dbReference type="ARBA" id="ARBA00004651"/>
    </source>
</evidence>
<comment type="caution">
    <text evidence="8">The sequence shown here is derived from an EMBL/GenBank/DDBJ whole genome shotgun (WGS) entry which is preliminary data.</text>
</comment>
<evidence type="ECO:0000256" key="6">
    <source>
        <dbReference type="SAM" id="Phobius"/>
    </source>
</evidence>
<sequence>MTNKIWTKDFIIYSVINFLLILVYFLLNSTITTYAQNEYNASSKTMGLLAGIFIVGALLGRVTIGFLKITKKILIINTLLLILSIMLYFIKLDQYFLMIVRLLNGVFIGITTTIVGTIVATVIPNHRKGEGISYFAVSTALATGLGPFIGISLTSNNNFMNIFYISFLLGIISFVISLLLKNQEINNKKKFSFNNLFDKQALPIALIIFLSALSFSGIVSYINLYAIEIDLVKAASYFFIVYTAAVLISRPFTGKIVDAYGANIIIYPAIILFVLGLCLLGISHSAWLLLISGLCIGLGFGNISSITQTIAVSHAKPHNIGLATSTFMIFMDLGNGIGPYTLGLVTPFLGYAGMYKSLAILMIFTFVLYYFVYGKHSKKFKH</sequence>
<evidence type="ECO:0000259" key="7">
    <source>
        <dbReference type="PROSITE" id="PS50850"/>
    </source>
</evidence>
<dbReference type="InterPro" id="IPR052714">
    <property type="entry name" value="MFS_Exporter"/>
</dbReference>
<feature type="transmembrane region" description="Helical" evidence="6">
    <location>
        <begin position="74"/>
        <end position="90"/>
    </location>
</feature>
<feature type="domain" description="Major facilitator superfamily (MFS) profile" evidence="7">
    <location>
        <begin position="1"/>
        <end position="377"/>
    </location>
</feature>
<dbReference type="InterPro" id="IPR011701">
    <property type="entry name" value="MFS"/>
</dbReference>
<keyword evidence="4 6" id="KW-1133">Transmembrane helix</keyword>
<feature type="transmembrane region" description="Helical" evidence="6">
    <location>
        <begin position="288"/>
        <end position="307"/>
    </location>
</feature>
<dbReference type="Gene3D" id="1.20.1250.20">
    <property type="entry name" value="MFS general substrate transporter like domains"/>
    <property type="match status" value="2"/>
</dbReference>
<feature type="transmembrane region" description="Helical" evidence="6">
    <location>
        <begin position="201"/>
        <end position="222"/>
    </location>
</feature>
<dbReference type="InterPro" id="IPR036259">
    <property type="entry name" value="MFS_trans_sf"/>
</dbReference>
<feature type="transmembrane region" description="Helical" evidence="6">
    <location>
        <begin position="10"/>
        <end position="27"/>
    </location>
</feature>